<name>J0QXR5_BARVI</name>
<comment type="caution">
    <text evidence="1">The sequence shown here is derived from an EMBL/GenBank/DDBJ whole genome shotgun (WGS) entry which is preliminary data.</text>
</comment>
<dbReference type="EMBL" id="AILZ01000024">
    <property type="protein sequence ID" value="EJF87949.1"/>
    <property type="molecule type" value="Genomic_DNA"/>
</dbReference>
<dbReference type="Proteomes" id="UP000002304">
    <property type="component" value="Unassembled WGS sequence"/>
</dbReference>
<organism evidence="1 2">
    <name type="scientific">Bartonella vinsonii subsp. arupensis OK-94-513</name>
    <dbReference type="NCBI Taxonomy" id="1094562"/>
    <lineage>
        <taxon>Bacteria</taxon>
        <taxon>Pseudomonadati</taxon>
        <taxon>Pseudomonadota</taxon>
        <taxon>Alphaproteobacteria</taxon>
        <taxon>Hyphomicrobiales</taxon>
        <taxon>Bartonellaceae</taxon>
        <taxon>Bartonella</taxon>
    </lineage>
</organism>
<protein>
    <submittedName>
        <fullName evidence="1">Uncharacterized protein</fullName>
    </submittedName>
</protein>
<proteinExistence type="predicted"/>
<reference evidence="1 2" key="1">
    <citation type="submission" date="2012-03" db="EMBL/GenBank/DDBJ databases">
        <title>The Genome Sequence of Bartonella vinsonii subsp. arupensis OK-94-513.</title>
        <authorList>
            <consortium name="The Broad Institute Genome Sequencing Platform"/>
            <consortium name="The Broad Institute Genome Sequencing Center for Infectious Disease"/>
            <person name="Feldgarden M."/>
            <person name="Kirby J."/>
            <person name="Kosoy M."/>
            <person name="Birtles R."/>
            <person name="Probert W.S."/>
            <person name="Chiaraviglio L."/>
            <person name="Young S.K."/>
            <person name="Zeng Q."/>
            <person name="Gargeya S."/>
            <person name="Fitzgerald M."/>
            <person name="Haas B."/>
            <person name="Abouelleil A."/>
            <person name="Alvarado L."/>
            <person name="Arachchi H.M."/>
            <person name="Berlin A."/>
            <person name="Chapman S.B."/>
            <person name="Gearin G."/>
            <person name="Goldberg J."/>
            <person name="Griggs A."/>
            <person name="Gujja S."/>
            <person name="Hansen M."/>
            <person name="Heiman D."/>
            <person name="Howarth C."/>
            <person name="Larimer J."/>
            <person name="Lui A."/>
            <person name="MacDonald P.J.P."/>
            <person name="McCowen C."/>
            <person name="Montmayeur A."/>
            <person name="Murphy C."/>
            <person name="Neiman D."/>
            <person name="Pearson M."/>
            <person name="Priest M."/>
            <person name="Roberts A."/>
            <person name="Saif S."/>
            <person name="Shea T."/>
            <person name="Sisk P."/>
            <person name="Stolte C."/>
            <person name="Sykes S."/>
            <person name="Wortman J."/>
            <person name="Nusbaum C."/>
            <person name="Birren B."/>
        </authorList>
    </citation>
    <scope>NUCLEOTIDE SEQUENCE [LARGE SCALE GENOMIC DNA]</scope>
    <source>
        <strain evidence="1 2">OK-94-513</strain>
    </source>
</reference>
<evidence type="ECO:0000313" key="1">
    <source>
        <dbReference type="EMBL" id="EJF87949.1"/>
    </source>
</evidence>
<dbReference type="AlphaFoldDB" id="J0QXR5"/>
<gene>
    <name evidence="1" type="ORF">ME1_00913</name>
</gene>
<sequence>MSTLLAQLKGKFVLSLNNVLKVRKTFSQFKIKEVKILYSCNASNNAIPGKELIITTCDF</sequence>
<evidence type="ECO:0000313" key="2">
    <source>
        <dbReference type="Proteomes" id="UP000002304"/>
    </source>
</evidence>
<accession>J0QXR5</accession>
<dbReference type="HOGENOM" id="CLU_2970112_0_0_5"/>